<accession>A0A0F9UIN5</accession>
<reference evidence="2" key="1">
    <citation type="journal article" date="2015" name="Nature">
        <title>Complex archaea that bridge the gap between prokaryotes and eukaryotes.</title>
        <authorList>
            <person name="Spang A."/>
            <person name="Saw J.H."/>
            <person name="Jorgensen S.L."/>
            <person name="Zaremba-Niedzwiedzka K."/>
            <person name="Martijn J."/>
            <person name="Lind A.E."/>
            <person name="van Eijk R."/>
            <person name="Schleper C."/>
            <person name="Guy L."/>
            <person name="Ettema T.J."/>
        </authorList>
    </citation>
    <scope>NUCLEOTIDE SEQUENCE</scope>
</reference>
<feature type="coiled-coil region" evidence="1">
    <location>
        <begin position="120"/>
        <end position="151"/>
    </location>
</feature>
<protein>
    <submittedName>
        <fullName evidence="2">Uncharacterized protein</fullName>
    </submittedName>
</protein>
<comment type="caution">
    <text evidence="2">The sequence shown here is derived from an EMBL/GenBank/DDBJ whole genome shotgun (WGS) entry which is preliminary data.</text>
</comment>
<name>A0A0F9UIN5_9ZZZZ</name>
<organism evidence="2">
    <name type="scientific">marine sediment metagenome</name>
    <dbReference type="NCBI Taxonomy" id="412755"/>
    <lineage>
        <taxon>unclassified sequences</taxon>
        <taxon>metagenomes</taxon>
        <taxon>ecological metagenomes</taxon>
    </lineage>
</organism>
<proteinExistence type="predicted"/>
<dbReference type="AlphaFoldDB" id="A0A0F9UIN5"/>
<dbReference type="EMBL" id="LAZR01000140">
    <property type="protein sequence ID" value="KKN87227.1"/>
    <property type="molecule type" value="Genomic_DNA"/>
</dbReference>
<keyword evidence="1" id="KW-0175">Coiled coil</keyword>
<evidence type="ECO:0000313" key="2">
    <source>
        <dbReference type="EMBL" id="KKN87227.1"/>
    </source>
</evidence>
<sequence>MLPLAHYLPEFDADDGMPFESLAPVNRSSKPTFEHPILVASRDVETGTAVPVISSPIPEILEVDEVDELVLPEAGMPDLTGEAHWPATDMPESLDFGDGTDALPGLDADVDGAEEPDDGRLALQAEMDAAIEAARAEERELAETAQSAAIEAARAEWATAEGERLATLLSGRLDRIEMVVRTTLASVLRPIAVNTRRRQSVLELADATRMLIGDGKALSVRATGPADLLTALDEALGTGRDFVTWQSDETLVDVRIECDQTVIESRLHGWRAALEEALA</sequence>
<evidence type="ECO:0000256" key="1">
    <source>
        <dbReference type="SAM" id="Coils"/>
    </source>
</evidence>
<gene>
    <name evidence="2" type="ORF">LCGC14_0260730</name>
</gene>